<dbReference type="AlphaFoldDB" id="A0A914V4J6"/>
<feature type="region of interest" description="Disordered" evidence="1">
    <location>
        <begin position="93"/>
        <end position="114"/>
    </location>
</feature>
<protein>
    <submittedName>
        <fullName evidence="4">Uncharacterized protein</fullName>
    </submittedName>
</protein>
<reference evidence="4" key="1">
    <citation type="submission" date="2022-11" db="UniProtKB">
        <authorList>
            <consortium name="WormBaseParasite"/>
        </authorList>
    </citation>
    <scope>IDENTIFICATION</scope>
</reference>
<organism evidence="3 4">
    <name type="scientific">Plectus sambesii</name>
    <dbReference type="NCBI Taxonomy" id="2011161"/>
    <lineage>
        <taxon>Eukaryota</taxon>
        <taxon>Metazoa</taxon>
        <taxon>Ecdysozoa</taxon>
        <taxon>Nematoda</taxon>
        <taxon>Chromadorea</taxon>
        <taxon>Plectida</taxon>
        <taxon>Plectina</taxon>
        <taxon>Plectoidea</taxon>
        <taxon>Plectidae</taxon>
        <taxon>Plectus</taxon>
    </lineage>
</organism>
<keyword evidence="3" id="KW-1185">Reference proteome</keyword>
<name>A0A914V4J6_9BILA</name>
<evidence type="ECO:0000256" key="2">
    <source>
        <dbReference type="SAM" id="Phobius"/>
    </source>
</evidence>
<dbReference type="Proteomes" id="UP000887566">
    <property type="component" value="Unplaced"/>
</dbReference>
<feature type="transmembrane region" description="Helical" evidence="2">
    <location>
        <begin position="46"/>
        <end position="69"/>
    </location>
</feature>
<keyword evidence="2" id="KW-1133">Transmembrane helix</keyword>
<evidence type="ECO:0000256" key="1">
    <source>
        <dbReference type="SAM" id="MobiDB-lite"/>
    </source>
</evidence>
<keyword evidence="2" id="KW-0812">Transmembrane</keyword>
<accession>A0A914V4J6</accession>
<proteinExistence type="predicted"/>
<dbReference type="WBParaSite" id="PSAMB.scaffold15099size1684.g36368.t1">
    <property type="protein sequence ID" value="PSAMB.scaffold15099size1684.g36368.t1"/>
    <property type="gene ID" value="PSAMB.scaffold15099size1684.g36368"/>
</dbReference>
<sequence>MKIFTVDAPLDSGEKKTAIASTQLAMTPAYKVVEKKKKGGSTLLKAALFVVFAFLLAAVLTVVISEYAWKKREGGNLFRMRWEDIRSKFQNRPSTFEAQPIPVQIDDPSPPVPA</sequence>
<keyword evidence="2" id="KW-0472">Membrane</keyword>
<evidence type="ECO:0000313" key="3">
    <source>
        <dbReference type="Proteomes" id="UP000887566"/>
    </source>
</evidence>
<evidence type="ECO:0000313" key="4">
    <source>
        <dbReference type="WBParaSite" id="PSAMB.scaffold15099size1684.g36368.t1"/>
    </source>
</evidence>